<sequence>MSESATPPSPCAIIRIDLPINGSICFLQEIRPFQPEERRSSAVVRLLNSHLGEPGSIFVEVAPGFLHVGIVPDDATCRRVFSGISRLQRPSPAEKYALHSCTQFNTNITHCNPILSSVGRILPEGGASIPPPRDGSTVSSQTALTRARATPALSFGSDYKWRLSSVTSRTPHRQHRTELPTKTTHFNLVFDGKKFVPFSKVKIPALLHARPSTHSSPLNTSTLRATQISSLTIRSRAKHFSGGGGGDLQVVSVQGREHDPRKHAGVVCLRAYEETEGGITEGGATGPAGTPRGNSVTGGELSTADVNTSPSLLYLLPSTAIPLVCVSPCGVRNPTLQPTASTTSYVLLSKRGRGDAVGRLLASYLGESPLVGEFFSGLSRFSRCSTFALDSTVVCTDMTMSTVDWLSAVTVEGDTLTTALQEVSNNYNIEVKHVYTEVDFAIGSPFIRHALDDSEPITDLQGNKSWGEAWITRAAERASFVMRAIRLGESDPPWLLQARKLARRDIRRPVHRFDPENAQQAVDRGFLWADARKKRRLKMNRYIREFRGFISRQRFERSAEPKIVTDVERRNERAGEMGDPRENPLTNGIVRHDSHLRKSGSDLAGEGESRSAKSQQTLRRAGPMPRECRGISSGMARETPGCLN</sequence>
<evidence type="ECO:0000313" key="3">
    <source>
        <dbReference type="Proteomes" id="UP001159363"/>
    </source>
</evidence>
<protein>
    <submittedName>
        <fullName evidence="2">Uncharacterized protein</fullName>
    </submittedName>
</protein>
<organism evidence="2 3">
    <name type="scientific">Dryococelus australis</name>
    <dbReference type="NCBI Taxonomy" id="614101"/>
    <lineage>
        <taxon>Eukaryota</taxon>
        <taxon>Metazoa</taxon>
        <taxon>Ecdysozoa</taxon>
        <taxon>Arthropoda</taxon>
        <taxon>Hexapoda</taxon>
        <taxon>Insecta</taxon>
        <taxon>Pterygota</taxon>
        <taxon>Neoptera</taxon>
        <taxon>Polyneoptera</taxon>
        <taxon>Phasmatodea</taxon>
        <taxon>Verophasmatodea</taxon>
        <taxon>Anareolatae</taxon>
        <taxon>Phasmatidae</taxon>
        <taxon>Eurycanthinae</taxon>
        <taxon>Dryococelus</taxon>
    </lineage>
</organism>
<feature type="region of interest" description="Disordered" evidence="1">
    <location>
        <begin position="566"/>
        <end position="644"/>
    </location>
</feature>
<gene>
    <name evidence="2" type="ORF">PR048_029648</name>
</gene>
<keyword evidence="3" id="KW-1185">Reference proteome</keyword>
<name>A0ABQ9GDZ2_9NEOP</name>
<proteinExistence type="predicted"/>
<reference evidence="2 3" key="1">
    <citation type="submission" date="2023-02" db="EMBL/GenBank/DDBJ databases">
        <title>LHISI_Scaffold_Assembly.</title>
        <authorList>
            <person name="Stuart O.P."/>
            <person name="Cleave R."/>
            <person name="Magrath M.J.L."/>
            <person name="Mikheyev A.S."/>
        </authorList>
    </citation>
    <scope>NUCLEOTIDE SEQUENCE [LARGE SCALE GENOMIC DNA]</scope>
    <source>
        <strain evidence="2">Daus_M_001</strain>
        <tissue evidence="2">Leg muscle</tissue>
    </source>
</reference>
<dbReference type="EMBL" id="JARBHB010000013">
    <property type="protein sequence ID" value="KAJ8870625.1"/>
    <property type="molecule type" value="Genomic_DNA"/>
</dbReference>
<accession>A0ABQ9GDZ2</accession>
<dbReference type="Proteomes" id="UP001159363">
    <property type="component" value="Chromosome 12"/>
</dbReference>
<comment type="caution">
    <text evidence="2">The sequence shown here is derived from an EMBL/GenBank/DDBJ whole genome shotgun (WGS) entry which is preliminary data.</text>
</comment>
<evidence type="ECO:0000256" key="1">
    <source>
        <dbReference type="SAM" id="MobiDB-lite"/>
    </source>
</evidence>
<feature type="compositionally biased region" description="Basic and acidic residues" evidence="1">
    <location>
        <begin position="566"/>
        <end position="582"/>
    </location>
</feature>
<feature type="region of interest" description="Disordered" evidence="1">
    <location>
        <begin position="278"/>
        <end position="298"/>
    </location>
</feature>
<evidence type="ECO:0000313" key="2">
    <source>
        <dbReference type="EMBL" id="KAJ8870625.1"/>
    </source>
</evidence>